<dbReference type="Proteomes" id="UP000004893">
    <property type="component" value="Unassembled WGS sequence"/>
</dbReference>
<reference evidence="1" key="1">
    <citation type="submission" date="2009-02" db="EMBL/GenBank/DDBJ databases">
        <authorList>
            <person name="Fulton L."/>
            <person name="Clifton S."/>
            <person name="Fulton B."/>
            <person name="Xu J."/>
            <person name="Minx P."/>
            <person name="Pepin K.H."/>
            <person name="Johnson M."/>
            <person name="Bhonagiri V."/>
            <person name="Nash W.E."/>
            <person name="Mardis E.R."/>
            <person name="Wilson R.K."/>
        </authorList>
    </citation>
    <scope>NUCLEOTIDE SEQUENCE [LARGE SCALE GENOMIC DNA]</scope>
    <source>
        <strain evidence="1">DSM 15053</strain>
    </source>
</reference>
<gene>
    <name evidence="1" type="ORF">CLOHYLEM_07474</name>
</gene>
<evidence type="ECO:0000313" key="1">
    <source>
        <dbReference type="EMBL" id="EEG72471.1"/>
    </source>
</evidence>
<protein>
    <submittedName>
        <fullName evidence="1">Uncharacterized protein</fullName>
    </submittedName>
</protein>
<dbReference type="HOGENOM" id="CLU_2506864_0_0_9"/>
<dbReference type="EMBL" id="ABYI02000041">
    <property type="protein sequence ID" value="EEG72471.1"/>
    <property type="molecule type" value="Genomic_DNA"/>
</dbReference>
<accession>C0C5T7</accession>
<evidence type="ECO:0000313" key="2">
    <source>
        <dbReference type="Proteomes" id="UP000004893"/>
    </source>
</evidence>
<organism evidence="1 2">
    <name type="scientific">[Clostridium] hylemonae DSM 15053</name>
    <dbReference type="NCBI Taxonomy" id="553973"/>
    <lineage>
        <taxon>Bacteria</taxon>
        <taxon>Bacillati</taxon>
        <taxon>Bacillota</taxon>
        <taxon>Clostridia</taxon>
        <taxon>Lachnospirales</taxon>
        <taxon>Lachnospiraceae</taxon>
    </lineage>
</organism>
<sequence length="85" mass="9784">MILFNVFIPTKKADLLTAMSGHILQEGSIRGKYRRQAAAWDYFWLFSHAAPFCFKNSYFAADMTFRTFGDSVLGMRCRNFGCVKI</sequence>
<comment type="caution">
    <text evidence="1">The sequence shown here is derived from an EMBL/GenBank/DDBJ whole genome shotgun (WGS) entry which is preliminary data.</text>
</comment>
<dbReference type="AlphaFoldDB" id="C0C5T7"/>
<name>C0C5T7_9FIRM</name>
<proteinExistence type="predicted"/>
<dbReference type="STRING" id="553973.CLOHYLEM_07474"/>
<reference evidence="1" key="2">
    <citation type="submission" date="2013-06" db="EMBL/GenBank/DDBJ databases">
        <title>Draft genome sequence of Clostridium hylemonae (DSM 15053).</title>
        <authorList>
            <person name="Sudarsanam P."/>
            <person name="Ley R."/>
            <person name="Guruge J."/>
            <person name="Turnbaugh P.J."/>
            <person name="Mahowald M."/>
            <person name="Liep D."/>
            <person name="Gordon J."/>
        </authorList>
    </citation>
    <scope>NUCLEOTIDE SEQUENCE</scope>
    <source>
        <strain evidence="1">DSM 15053</strain>
    </source>
</reference>
<keyword evidence="2" id="KW-1185">Reference proteome</keyword>